<feature type="transmembrane region" description="Helical" evidence="9">
    <location>
        <begin position="6"/>
        <end position="27"/>
    </location>
</feature>
<keyword evidence="4" id="KW-0597">Phosphoprotein</keyword>
<feature type="region of interest" description="Disordered" evidence="8">
    <location>
        <begin position="322"/>
        <end position="557"/>
    </location>
</feature>
<feature type="domain" description="Tyrosine specific protein phosphatases" evidence="11">
    <location>
        <begin position="215"/>
        <end position="294"/>
    </location>
</feature>
<comment type="caution">
    <text evidence="12">The sequence shown here is derived from an EMBL/GenBank/DDBJ whole genome shotgun (WGS) entry which is preliminary data.</text>
</comment>
<evidence type="ECO:0000256" key="4">
    <source>
        <dbReference type="ARBA" id="ARBA00022553"/>
    </source>
</evidence>
<dbReference type="PANTHER" id="PTHR46047:SF3">
    <property type="entry name" value="TYROSINE-PROTEIN PHOSPHATASE NON-RECEPTOR TYPE 61F"/>
    <property type="match status" value="1"/>
</dbReference>
<evidence type="ECO:0000259" key="11">
    <source>
        <dbReference type="PROSITE" id="PS50056"/>
    </source>
</evidence>
<dbReference type="PRINTS" id="PR00700">
    <property type="entry name" value="PRTYPHPHTASE"/>
</dbReference>
<dbReference type="InterPro" id="IPR000387">
    <property type="entry name" value="Tyr_Pase_dom"/>
</dbReference>
<dbReference type="InterPro" id="IPR003595">
    <property type="entry name" value="Tyr_Pase_cat"/>
</dbReference>
<dbReference type="SMART" id="SM00194">
    <property type="entry name" value="PTPc"/>
    <property type="match status" value="1"/>
</dbReference>
<dbReference type="EC" id="3.1.3.48" evidence="3"/>
<evidence type="ECO:0000256" key="9">
    <source>
        <dbReference type="SAM" id="Phobius"/>
    </source>
</evidence>
<feature type="compositionally biased region" description="Basic and acidic residues" evidence="8">
    <location>
        <begin position="370"/>
        <end position="382"/>
    </location>
</feature>
<dbReference type="InterPro" id="IPR016130">
    <property type="entry name" value="Tyr_Pase_AS"/>
</dbReference>
<accession>A0ABN8M4F5</accession>
<evidence type="ECO:0000256" key="2">
    <source>
        <dbReference type="ARBA" id="ARBA00009701"/>
    </source>
</evidence>
<keyword evidence="9" id="KW-1133">Transmembrane helix</keyword>
<keyword evidence="13" id="KW-1185">Reference proteome</keyword>
<evidence type="ECO:0000259" key="10">
    <source>
        <dbReference type="PROSITE" id="PS50055"/>
    </source>
</evidence>
<feature type="compositionally biased region" description="Basic and acidic residues" evidence="8">
    <location>
        <begin position="460"/>
        <end position="494"/>
    </location>
</feature>
<dbReference type="PANTHER" id="PTHR46047">
    <property type="entry name" value="TYROSINE-PROTEIN PHOSPHATASE NON-RECEPTOR TYPE 61F"/>
    <property type="match status" value="1"/>
</dbReference>
<evidence type="ECO:0000256" key="3">
    <source>
        <dbReference type="ARBA" id="ARBA00013064"/>
    </source>
</evidence>
<dbReference type="Gene3D" id="3.90.190.10">
    <property type="entry name" value="Protein tyrosine phosphatase superfamily"/>
    <property type="match status" value="1"/>
</dbReference>
<evidence type="ECO:0000256" key="8">
    <source>
        <dbReference type="SAM" id="MobiDB-lite"/>
    </source>
</evidence>
<dbReference type="SUPFAM" id="SSF52799">
    <property type="entry name" value="(Phosphotyrosine protein) phosphatases II"/>
    <property type="match status" value="1"/>
</dbReference>
<dbReference type="PROSITE" id="PS50056">
    <property type="entry name" value="TYR_PHOSPHATASE_2"/>
    <property type="match status" value="1"/>
</dbReference>
<dbReference type="Pfam" id="PF00102">
    <property type="entry name" value="Y_phosphatase"/>
    <property type="match status" value="1"/>
</dbReference>
<feature type="compositionally biased region" description="Basic and acidic residues" evidence="8">
    <location>
        <begin position="413"/>
        <end position="422"/>
    </location>
</feature>
<dbReference type="EMBL" id="CALNXI010000189">
    <property type="protein sequence ID" value="CAH3021629.1"/>
    <property type="molecule type" value="Genomic_DNA"/>
</dbReference>
<feature type="domain" description="Tyrosine-protein phosphatase" evidence="10">
    <location>
        <begin position="25"/>
        <end position="303"/>
    </location>
</feature>
<comment type="subcellular location">
    <subcellularLocation>
        <location evidence="1">Endomembrane system</location>
    </subcellularLocation>
</comment>
<gene>
    <name evidence="12" type="ORF">PEVE_00012131</name>
</gene>
<dbReference type="Proteomes" id="UP001159427">
    <property type="component" value="Unassembled WGS sequence"/>
</dbReference>
<reference evidence="12 13" key="1">
    <citation type="submission" date="2022-05" db="EMBL/GenBank/DDBJ databases">
        <authorList>
            <consortium name="Genoscope - CEA"/>
            <person name="William W."/>
        </authorList>
    </citation>
    <scope>NUCLEOTIDE SEQUENCE [LARGE SCALE GENOMIC DNA]</scope>
</reference>
<evidence type="ECO:0000313" key="13">
    <source>
        <dbReference type="Proteomes" id="UP001159427"/>
    </source>
</evidence>
<evidence type="ECO:0000256" key="7">
    <source>
        <dbReference type="ARBA" id="ARBA00023136"/>
    </source>
</evidence>
<dbReference type="SMART" id="SM00404">
    <property type="entry name" value="PTPc_motif"/>
    <property type="match status" value="1"/>
</dbReference>
<sequence length="604" mass="69543">MLEVCRVLSYVVCLTVSFSVIFCDMLAELEELDKSRAWPRLFQRLNWEASQKAGAVTAAKLPENRQLNRYRDVLPYDHSRIILKEQSPDYINANLVEVPRLNQSYILTQGPLPHTVEHFWQMIWEQKSAAVVMLNKVVEKNQKKCFQYWPCGEVYGHVDQMEFGNFRIYYIQEKGDEFFTIRTLELESVLSGEKRVIYHFHYFTWPDFGVPTSPATFLAFLFEVRKAGVLSSDVGPCVIHCSAGIGRSGTFVMVDSILKEIEYAEDMDQISITDVLLEVRQYRAGLIQTPDQLRFTYLAILEGARVLMPEIFKRAVNRHLQSSAAGENESHEETVEQNSRASINQEDSGEETPPPLPPRRRLEAAAADEPETKRSRPVEHGMSKTVASTQKMDKRKNKSQSLFHYLKRKRKMKADSKADRQMTRNCQEPEPEKEVFSDSSDGSDEIIDLSSISDSEPEEESVKVNEEDVDSKLEEPAAHEPSSKELEKENEGEKSLQQTDQTEKDKQQDDEGLQQTEQAFQETETNEVLQHSDEGETKEKDSATELRRRKREERKQKITGLVENIKKNVKREEDAKVWKSRLKRTLIAVAVCSMVYVTFKYLTS</sequence>
<comment type="similarity">
    <text evidence="2">Belongs to the protein-tyrosine phosphatase family. Non-receptor class 1 subfamily.</text>
</comment>
<keyword evidence="9" id="KW-0812">Transmembrane</keyword>
<dbReference type="InterPro" id="IPR000242">
    <property type="entry name" value="PTP_cat"/>
</dbReference>
<protein>
    <recommendedName>
        <fullName evidence="3">protein-tyrosine-phosphatase</fullName>
        <ecNumber evidence="3">3.1.3.48</ecNumber>
    </recommendedName>
</protein>
<dbReference type="CDD" id="cd14545">
    <property type="entry name" value="PTPc-N1_2"/>
    <property type="match status" value="1"/>
</dbReference>
<keyword evidence="6" id="KW-0904">Protein phosphatase</keyword>
<feature type="compositionally biased region" description="Low complexity" evidence="8">
    <location>
        <begin position="514"/>
        <end position="527"/>
    </location>
</feature>
<dbReference type="InterPro" id="IPR029021">
    <property type="entry name" value="Prot-tyrosine_phosphatase-like"/>
</dbReference>
<evidence type="ECO:0000256" key="1">
    <source>
        <dbReference type="ARBA" id="ARBA00004308"/>
    </source>
</evidence>
<dbReference type="PROSITE" id="PS50055">
    <property type="entry name" value="TYR_PHOSPHATASE_PTP"/>
    <property type="match status" value="1"/>
</dbReference>
<name>A0ABN8M4F5_9CNID</name>
<organism evidence="12 13">
    <name type="scientific">Porites evermanni</name>
    <dbReference type="NCBI Taxonomy" id="104178"/>
    <lineage>
        <taxon>Eukaryota</taxon>
        <taxon>Metazoa</taxon>
        <taxon>Cnidaria</taxon>
        <taxon>Anthozoa</taxon>
        <taxon>Hexacorallia</taxon>
        <taxon>Scleractinia</taxon>
        <taxon>Fungiina</taxon>
        <taxon>Poritidae</taxon>
        <taxon>Porites</taxon>
    </lineage>
</organism>
<evidence type="ECO:0000313" key="12">
    <source>
        <dbReference type="EMBL" id="CAH3021629.1"/>
    </source>
</evidence>
<proteinExistence type="inferred from homology"/>
<evidence type="ECO:0000256" key="6">
    <source>
        <dbReference type="ARBA" id="ARBA00022912"/>
    </source>
</evidence>
<keyword evidence="5" id="KW-0378">Hydrolase</keyword>
<feature type="compositionally biased region" description="Basic and acidic residues" evidence="8">
    <location>
        <begin position="530"/>
        <end position="546"/>
    </location>
</feature>
<dbReference type="InterPro" id="IPR051985">
    <property type="entry name" value="NR_tyrosine_phosphatase"/>
</dbReference>
<keyword evidence="7 9" id="KW-0472">Membrane</keyword>
<dbReference type="PROSITE" id="PS00383">
    <property type="entry name" value="TYR_PHOSPHATASE_1"/>
    <property type="match status" value="1"/>
</dbReference>
<evidence type="ECO:0000256" key="5">
    <source>
        <dbReference type="ARBA" id="ARBA00022801"/>
    </source>
</evidence>
<feature type="compositionally biased region" description="Polar residues" evidence="8">
    <location>
        <begin position="336"/>
        <end position="346"/>
    </location>
</feature>